<gene>
    <name evidence="1" type="ORF">CNEO_42122</name>
</gene>
<dbReference type="InterPro" id="IPR046462">
    <property type="entry name" value="TerL_nuclease"/>
</dbReference>
<dbReference type="Pfam" id="PF20441">
    <property type="entry name" value="TerL_nuclease"/>
    <property type="match status" value="1"/>
</dbReference>
<protein>
    <submittedName>
        <fullName evidence="1">Phage Terminase family protein</fullName>
    </submittedName>
</protein>
<dbReference type="PANTHER" id="PTHR41287">
    <property type="match status" value="1"/>
</dbReference>
<dbReference type="AlphaFoldDB" id="A0AA86JEW6"/>
<evidence type="ECO:0000313" key="2">
    <source>
        <dbReference type="Proteomes" id="UP000789738"/>
    </source>
</evidence>
<dbReference type="EMBL" id="CAKJVE010000004">
    <property type="protein sequence ID" value="CAG9705859.1"/>
    <property type="molecule type" value="Genomic_DNA"/>
</dbReference>
<dbReference type="Pfam" id="PF03354">
    <property type="entry name" value="TerL_ATPase"/>
    <property type="match status" value="1"/>
</dbReference>
<comment type="caution">
    <text evidence="1">The sequence shown here is derived from an EMBL/GenBank/DDBJ whole genome shotgun (WGS) entry which is preliminary data.</text>
</comment>
<dbReference type="Gene3D" id="3.40.50.300">
    <property type="entry name" value="P-loop containing nucleotide triphosphate hydrolases"/>
    <property type="match status" value="1"/>
</dbReference>
<dbReference type="InterPro" id="IPR046461">
    <property type="entry name" value="TerL_ATPase"/>
</dbReference>
<accession>A0AA86JEW6</accession>
<sequence length="566" mass="65656">MSSAEKLIIKADELEKRVDDYCNKIINGEINACKKHIWACKRYFKFKEKYIFDKIELLKFYVWAKQFKHRAGILNGQSIDLADFNLFEAAFVLCFKNEKRLRIIRKVYIQTGRKNVKTQFMALISSYIGANSEDEQQEIYIAGWDKSQSDICFREVDYQLSSSKRMKEKYKNSYGKITFLRDGSFIKPLSREARNTGDGTNPSVGIIDEYHAHKTSEIYDVINSGMVARAEPLMIVITTAGFDLSVPCYKEYQYVSKVLNPDLKDIENDEYCIIICELEKDDDVKDESNWIKANPIVATYEGGMNYLRGELKAALSAPEKMRGFLTKNMNRWVDMKEDGYMDMKKWNEALTDLTLNDFIGENAALGIDLSTKLDLTSIGYEFCKDGIYYVGQHSFMPEESYEKRMRESKYRFDLWKEEGDLTIIPGAVIDYSYIRDKIKDLEEMYNIKFLEVCYDPYNASQFVQELEFEGYVCVEIRQGPYTLNEPTKDFRDKVYSGDMKHFKDGLLDWAIGNAVATQHKQEYIMLDKKKSSEKIDPCAAIINAHTRATKILNVYRNGGLFYSPSC</sequence>
<dbReference type="RefSeq" id="WP_210885848.1">
    <property type="nucleotide sequence ID" value="NZ_CAKJVE010000004.1"/>
</dbReference>
<dbReference type="InterPro" id="IPR005021">
    <property type="entry name" value="Terminase_largesu-like"/>
</dbReference>
<evidence type="ECO:0000313" key="1">
    <source>
        <dbReference type="EMBL" id="CAG9705859.1"/>
    </source>
</evidence>
<organism evidence="1 2">
    <name type="scientific">Clostridium neonatale</name>
    <dbReference type="NCBI Taxonomy" id="137838"/>
    <lineage>
        <taxon>Bacteria</taxon>
        <taxon>Bacillati</taxon>
        <taxon>Bacillota</taxon>
        <taxon>Clostridia</taxon>
        <taxon>Eubacteriales</taxon>
        <taxon>Clostridiaceae</taxon>
        <taxon>Clostridium</taxon>
    </lineage>
</organism>
<name>A0AA86JEW6_9CLOT</name>
<dbReference type="Proteomes" id="UP000789738">
    <property type="component" value="Unassembled WGS sequence"/>
</dbReference>
<proteinExistence type="predicted"/>
<reference evidence="1" key="1">
    <citation type="submission" date="2021-10" db="EMBL/GenBank/DDBJ databases">
        <authorList>
            <person name="Mesa V."/>
        </authorList>
    </citation>
    <scope>NUCLEOTIDE SEQUENCE</scope>
    <source>
        <strain evidence="1">CC3_PB</strain>
    </source>
</reference>
<dbReference type="InterPro" id="IPR027417">
    <property type="entry name" value="P-loop_NTPase"/>
</dbReference>
<dbReference type="GO" id="GO:0004519">
    <property type="term" value="F:endonuclease activity"/>
    <property type="evidence" value="ECO:0007669"/>
    <property type="project" value="InterPro"/>
</dbReference>
<dbReference type="PANTHER" id="PTHR41287:SF1">
    <property type="entry name" value="PROTEIN YMFN"/>
    <property type="match status" value="1"/>
</dbReference>